<feature type="active site" description="Proton donor" evidence="2">
    <location>
        <position position="15"/>
    </location>
</feature>
<dbReference type="SFLD" id="SFLDS00003">
    <property type="entry name" value="Haloacid_Dehalogenase"/>
    <property type="match status" value="1"/>
</dbReference>
<accession>E1IFW5</accession>
<dbReference type="EMBL" id="ADVR01000096">
    <property type="protein sequence ID" value="EFO79923.1"/>
    <property type="molecule type" value="Genomic_DNA"/>
</dbReference>
<dbReference type="OrthoDB" id="9810449at2"/>
<dbReference type="Pfam" id="PF13344">
    <property type="entry name" value="Hydrolase_6"/>
    <property type="match status" value="1"/>
</dbReference>
<protein>
    <submittedName>
        <fullName evidence="5">HAD family hydrolase</fullName>
    </submittedName>
</protein>
<keyword evidence="4" id="KW-0479">Metal-binding</keyword>
<gene>
    <name evidence="5" type="ORF">OSCT_2216</name>
</gene>
<feature type="active site" description="Nucleophile" evidence="2">
    <location>
        <position position="13"/>
    </location>
</feature>
<sequence length="264" mass="28227">MLDLATIRGVLFDMDGVLYRGRQVLAGVAELLAFLDAQGIGYACITNNASMTPAQYEEKLQAMGIAIPAERVVTSALITGRYLRSTYPAGTRVLIVGMRGLRELLLGDGYFVEDRLTPDLVVQGVDFETTYAKLKEATLAIRRGAHYIVTNPDRSFPSEEGLIPGSGAIMAALVAATDATPLVIGKPAPTMFRVAAEMLGLDPAQTLMVGDRLDTDIAGAHTAGMRTALVLTGVTRREDLGADPQPDLVVDDLPALLAHWREAC</sequence>
<evidence type="ECO:0000313" key="5">
    <source>
        <dbReference type="EMBL" id="EFO79923.1"/>
    </source>
</evidence>
<dbReference type="InterPro" id="IPR023214">
    <property type="entry name" value="HAD_sf"/>
</dbReference>
<dbReference type="SFLD" id="SFLDG01139">
    <property type="entry name" value="C2.A:_Pyridoxal_Phosphate_Phos"/>
    <property type="match status" value="1"/>
</dbReference>
<comment type="similarity">
    <text evidence="1">Belongs to the HAD-like hydrolase superfamily.</text>
</comment>
<dbReference type="InterPro" id="IPR006357">
    <property type="entry name" value="HAD-SF_hydro_IIA"/>
</dbReference>
<dbReference type="InterPro" id="IPR036412">
    <property type="entry name" value="HAD-like_sf"/>
</dbReference>
<proteinExistence type="inferred from homology"/>
<dbReference type="eggNOG" id="COG0647">
    <property type="taxonomic scope" value="Bacteria"/>
</dbReference>
<evidence type="ECO:0000256" key="4">
    <source>
        <dbReference type="PIRSR" id="PIRSR000915-3"/>
    </source>
</evidence>
<dbReference type="HOGENOM" id="CLU_043473_1_2_0"/>
<keyword evidence="4" id="KW-0460">Magnesium</keyword>
<dbReference type="GO" id="GO:0005737">
    <property type="term" value="C:cytoplasm"/>
    <property type="evidence" value="ECO:0007669"/>
    <property type="project" value="TreeGrafter"/>
</dbReference>
<dbReference type="CDD" id="cd07530">
    <property type="entry name" value="HAD_Pase_UmpH-like"/>
    <property type="match status" value="1"/>
</dbReference>
<feature type="binding site" evidence="4">
    <location>
        <position position="15"/>
    </location>
    <ligand>
        <name>Mg(2+)</name>
        <dbReference type="ChEBI" id="CHEBI:18420"/>
    </ligand>
</feature>
<dbReference type="PANTHER" id="PTHR19288:SF95">
    <property type="entry name" value="D-GLYCEROL 3-PHOSPHATE PHOSPHATASE"/>
    <property type="match status" value="1"/>
</dbReference>
<keyword evidence="5" id="KW-0378">Hydrolase</keyword>
<keyword evidence="6" id="KW-1185">Reference proteome</keyword>
<dbReference type="GO" id="GO:0046872">
    <property type="term" value="F:metal ion binding"/>
    <property type="evidence" value="ECO:0007669"/>
    <property type="project" value="UniProtKB-KW"/>
</dbReference>
<feature type="binding site" evidence="3">
    <location>
        <position position="186"/>
    </location>
    <ligand>
        <name>substrate</name>
    </ligand>
</feature>
<dbReference type="PANTHER" id="PTHR19288">
    <property type="entry name" value="4-NITROPHENYLPHOSPHATASE-RELATED"/>
    <property type="match status" value="1"/>
</dbReference>
<dbReference type="PIRSF" id="PIRSF000915">
    <property type="entry name" value="PGP-type_phosphatase"/>
    <property type="match status" value="1"/>
</dbReference>
<dbReference type="Gene3D" id="3.40.50.1000">
    <property type="entry name" value="HAD superfamily/HAD-like"/>
    <property type="match status" value="2"/>
</dbReference>
<dbReference type="AlphaFoldDB" id="E1IFW5"/>
<feature type="binding site" evidence="4">
    <location>
        <position position="211"/>
    </location>
    <ligand>
        <name>Mg(2+)</name>
        <dbReference type="ChEBI" id="CHEBI:18420"/>
    </ligand>
</feature>
<evidence type="ECO:0000256" key="3">
    <source>
        <dbReference type="PIRSR" id="PIRSR000915-2"/>
    </source>
</evidence>
<reference evidence="5 6" key="1">
    <citation type="journal article" date="2011" name="J. Bacteriol.">
        <title>Draft genome sequence of the anoxygenic filamentous phototrophic bacterium Oscillochloris trichoides subsp. DG-6.</title>
        <authorList>
            <person name="Kuznetsov B.B."/>
            <person name="Ivanovsky R.N."/>
            <person name="Keppen O.I."/>
            <person name="Sukhacheva M.V."/>
            <person name="Bumazhkin B.K."/>
            <person name="Patutina E.O."/>
            <person name="Beletsky A.V."/>
            <person name="Mardanov A.V."/>
            <person name="Baslerov R.V."/>
            <person name="Panteleeva A.N."/>
            <person name="Kolganova T.V."/>
            <person name="Ravin N.V."/>
            <person name="Skryabin K.G."/>
        </authorList>
    </citation>
    <scope>NUCLEOTIDE SEQUENCE [LARGE SCALE GENOMIC DNA]</scope>
    <source>
        <strain evidence="5 6">DG-6</strain>
    </source>
</reference>
<dbReference type="SUPFAM" id="SSF56784">
    <property type="entry name" value="HAD-like"/>
    <property type="match status" value="1"/>
</dbReference>
<comment type="cofactor">
    <cofactor evidence="4">
        <name>Mg(2+)</name>
        <dbReference type="ChEBI" id="CHEBI:18420"/>
    </cofactor>
    <text evidence="4">Divalent metal ions. Mg(2+) is the most effective.</text>
</comment>
<dbReference type="Proteomes" id="UP000054010">
    <property type="component" value="Unassembled WGS sequence"/>
</dbReference>
<dbReference type="STRING" id="765420.OSCT_2216"/>
<evidence type="ECO:0000256" key="2">
    <source>
        <dbReference type="PIRSR" id="PIRSR000915-1"/>
    </source>
</evidence>
<name>E1IFW5_9CHLR</name>
<dbReference type="GO" id="GO:0016791">
    <property type="term" value="F:phosphatase activity"/>
    <property type="evidence" value="ECO:0007669"/>
    <property type="project" value="TreeGrafter"/>
</dbReference>
<dbReference type="NCBIfam" id="TIGR01460">
    <property type="entry name" value="HAD-SF-IIA"/>
    <property type="match status" value="1"/>
</dbReference>
<evidence type="ECO:0000256" key="1">
    <source>
        <dbReference type="PIRNR" id="PIRNR000915"/>
    </source>
</evidence>
<comment type="caution">
    <text evidence="5">The sequence shown here is derived from an EMBL/GenBank/DDBJ whole genome shotgun (WGS) entry which is preliminary data.</text>
</comment>
<dbReference type="Pfam" id="PF13242">
    <property type="entry name" value="Hydrolase_like"/>
    <property type="match status" value="1"/>
</dbReference>
<feature type="binding site" evidence="4">
    <location>
        <position position="13"/>
    </location>
    <ligand>
        <name>Mg(2+)</name>
        <dbReference type="ChEBI" id="CHEBI:18420"/>
    </ligand>
</feature>
<organism evidence="5 6">
    <name type="scientific">Oscillochloris trichoides DG-6</name>
    <dbReference type="NCBI Taxonomy" id="765420"/>
    <lineage>
        <taxon>Bacteria</taxon>
        <taxon>Bacillati</taxon>
        <taxon>Chloroflexota</taxon>
        <taxon>Chloroflexia</taxon>
        <taxon>Chloroflexales</taxon>
        <taxon>Chloroflexineae</taxon>
        <taxon>Oscillochloridaceae</taxon>
        <taxon>Oscillochloris</taxon>
    </lineage>
</organism>
<evidence type="ECO:0000313" key="6">
    <source>
        <dbReference type="Proteomes" id="UP000054010"/>
    </source>
</evidence>